<dbReference type="AlphaFoldDB" id="A0A1R2BY99"/>
<organism evidence="4 5">
    <name type="scientific">Stentor coeruleus</name>
    <dbReference type="NCBI Taxonomy" id="5963"/>
    <lineage>
        <taxon>Eukaryota</taxon>
        <taxon>Sar</taxon>
        <taxon>Alveolata</taxon>
        <taxon>Ciliophora</taxon>
        <taxon>Postciliodesmatophora</taxon>
        <taxon>Heterotrichea</taxon>
        <taxon>Heterotrichida</taxon>
        <taxon>Stentoridae</taxon>
        <taxon>Stentor</taxon>
    </lineage>
</organism>
<feature type="compositionally biased region" description="Polar residues" evidence="2">
    <location>
        <begin position="13"/>
        <end position="22"/>
    </location>
</feature>
<evidence type="ECO:0000256" key="2">
    <source>
        <dbReference type="SAM" id="MobiDB-lite"/>
    </source>
</evidence>
<reference evidence="4 5" key="1">
    <citation type="submission" date="2016-11" db="EMBL/GenBank/DDBJ databases">
        <title>The macronuclear genome of Stentor coeruleus: a giant cell with tiny introns.</title>
        <authorList>
            <person name="Slabodnick M."/>
            <person name="Ruby J.G."/>
            <person name="Reiff S.B."/>
            <person name="Swart E.C."/>
            <person name="Gosai S."/>
            <person name="Prabakaran S."/>
            <person name="Witkowska E."/>
            <person name="Larue G.E."/>
            <person name="Fisher S."/>
            <person name="Freeman R.M."/>
            <person name="Gunawardena J."/>
            <person name="Chu W."/>
            <person name="Stover N.A."/>
            <person name="Gregory B.D."/>
            <person name="Nowacki M."/>
            <person name="Derisi J."/>
            <person name="Roy S.W."/>
            <person name="Marshall W.F."/>
            <person name="Sood P."/>
        </authorList>
    </citation>
    <scope>NUCLEOTIDE SEQUENCE [LARGE SCALE GENOMIC DNA]</scope>
    <source>
        <strain evidence="4">WM001</strain>
    </source>
</reference>
<dbReference type="Proteomes" id="UP000187209">
    <property type="component" value="Unassembled WGS sequence"/>
</dbReference>
<gene>
    <name evidence="4" type="ORF">SteCoe_17820</name>
</gene>
<evidence type="ECO:0000313" key="4">
    <source>
        <dbReference type="EMBL" id="OMJ81661.1"/>
    </source>
</evidence>
<accession>A0A1R2BY99</accession>
<keyword evidence="3" id="KW-0812">Transmembrane</keyword>
<feature type="transmembrane region" description="Helical" evidence="3">
    <location>
        <begin position="306"/>
        <end position="327"/>
    </location>
</feature>
<feature type="coiled-coil region" evidence="1">
    <location>
        <begin position="57"/>
        <end position="93"/>
    </location>
</feature>
<keyword evidence="5" id="KW-1185">Reference proteome</keyword>
<feature type="coiled-coil region" evidence="1">
    <location>
        <begin position="217"/>
        <end position="298"/>
    </location>
</feature>
<evidence type="ECO:0000256" key="3">
    <source>
        <dbReference type="SAM" id="Phobius"/>
    </source>
</evidence>
<keyword evidence="1" id="KW-0175">Coiled coil</keyword>
<dbReference type="EMBL" id="MPUH01000371">
    <property type="protein sequence ID" value="OMJ81661.1"/>
    <property type="molecule type" value="Genomic_DNA"/>
</dbReference>
<proteinExistence type="predicted"/>
<comment type="caution">
    <text evidence="4">The sequence shown here is derived from an EMBL/GenBank/DDBJ whole genome shotgun (WGS) entry which is preliminary data.</text>
</comment>
<keyword evidence="3" id="KW-1133">Transmembrane helix</keyword>
<keyword evidence="3" id="KW-0472">Membrane</keyword>
<protein>
    <submittedName>
        <fullName evidence="4">Uncharacterized protein</fullName>
    </submittedName>
</protein>
<evidence type="ECO:0000313" key="5">
    <source>
        <dbReference type="Proteomes" id="UP000187209"/>
    </source>
</evidence>
<feature type="coiled-coil region" evidence="1">
    <location>
        <begin position="143"/>
        <end position="191"/>
    </location>
</feature>
<feature type="region of interest" description="Disordered" evidence="2">
    <location>
        <begin position="1"/>
        <end position="39"/>
    </location>
</feature>
<sequence>MFGVNDPIKESSEPASGSSLEQSNHKSEENSLSMPSTSLEDHYKKCLSENEELKFIISQQKKKIAELIDANNLQKAEMIQEITEESNKSLQENVKERIKNRMQSKLSISSCESFDFTSNSYLGFVYEKARGKSSFSSLPQFNIDELEAKMENDQDTIVGLREENIRLNYENAELRENMQELIKVLEGYRELHGSNPMNVPETKNPKQVPGYEILASMEMTKEEIRLAKNRNMDLEKILEELKKDQMKYDEYYQNSFVGVVPYYKKLYECYLAKLNFLKDKENRLLKIYKQLKDELDNDSVSERNSFYILICFLLLIIFLLFMASIYYPKLFKLQ</sequence>
<evidence type="ECO:0000256" key="1">
    <source>
        <dbReference type="SAM" id="Coils"/>
    </source>
</evidence>
<name>A0A1R2BY99_9CILI</name>